<accession>A0AAW2ZI69</accession>
<evidence type="ECO:0000256" key="2">
    <source>
        <dbReference type="SAM" id="MobiDB-lite"/>
    </source>
</evidence>
<feature type="coiled-coil region" evidence="1">
    <location>
        <begin position="178"/>
        <end position="205"/>
    </location>
</feature>
<proteinExistence type="predicted"/>
<protein>
    <submittedName>
        <fullName evidence="3">Uncharacterized protein</fullName>
    </submittedName>
</protein>
<gene>
    <name evidence="3" type="ORF">AKO1_013430</name>
</gene>
<name>A0AAW2ZI69_9EUKA</name>
<dbReference type="EMBL" id="JAOPGA020001505">
    <property type="protein sequence ID" value="KAL0488997.1"/>
    <property type="molecule type" value="Genomic_DNA"/>
</dbReference>
<feature type="compositionally biased region" description="Low complexity" evidence="2">
    <location>
        <begin position="63"/>
        <end position="78"/>
    </location>
</feature>
<evidence type="ECO:0000313" key="4">
    <source>
        <dbReference type="Proteomes" id="UP001431209"/>
    </source>
</evidence>
<sequence length="310" mass="35298">MGMKRPGSAASTIRCDSPTLNITVDNSYNISPDSYDSTIIPFPRSNSSMSLMRPSSANRNRPLSASSTQSSRSTLDTQRSMMSVFSNKSFSSINMPQTIGSLKASKRLKERENVLPSHTCVTFYNKQRSGSKATYCKRCSMIHNGKFANTTTHSVLASNIDGSLTRINKRSASPKQEALQMRRSIQRSEKQAARVERANLEQRQMDHDRLTNNIKTLIKYYTADVDKNIQSIRRKSVTDNNIVQFKKIDQNDVREDDVEEDVETNFYQKQSRANRIGNFSQDDLYNDEQILMLMEEYGVHCTPEVLEFQV</sequence>
<dbReference type="AlphaFoldDB" id="A0AAW2ZI69"/>
<organism evidence="3 4">
    <name type="scientific">Acrasis kona</name>
    <dbReference type="NCBI Taxonomy" id="1008807"/>
    <lineage>
        <taxon>Eukaryota</taxon>
        <taxon>Discoba</taxon>
        <taxon>Heterolobosea</taxon>
        <taxon>Tetramitia</taxon>
        <taxon>Eutetramitia</taxon>
        <taxon>Acrasidae</taxon>
        <taxon>Acrasis</taxon>
    </lineage>
</organism>
<feature type="compositionally biased region" description="Low complexity" evidence="2">
    <location>
        <begin position="46"/>
        <end position="56"/>
    </location>
</feature>
<evidence type="ECO:0000313" key="3">
    <source>
        <dbReference type="EMBL" id="KAL0488997.1"/>
    </source>
</evidence>
<keyword evidence="4" id="KW-1185">Reference proteome</keyword>
<feature type="region of interest" description="Disordered" evidence="2">
    <location>
        <begin position="46"/>
        <end position="78"/>
    </location>
</feature>
<dbReference type="Proteomes" id="UP001431209">
    <property type="component" value="Unassembled WGS sequence"/>
</dbReference>
<reference evidence="3 4" key="1">
    <citation type="submission" date="2024-03" db="EMBL/GenBank/DDBJ databases">
        <title>The Acrasis kona genome and developmental transcriptomes reveal deep origins of eukaryotic multicellular pathways.</title>
        <authorList>
            <person name="Sheikh S."/>
            <person name="Fu C.-J."/>
            <person name="Brown M.W."/>
            <person name="Baldauf S.L."/>
        </authorList>
    </citation>
    <scope>NUCLEOTIDE SEQUENCE [LARGE SCALE GENOMIC DNA]</scope>
    <source>
        <strain evidence="3 4">ATCC MYA-3509</strain>
    </source>
</reference>
<keyword evidence="1" id="KW-0175">Coiled coil</keyword>
<evidence type="ECO:0000256" key="1">
    <source>
        <dbReference type="SAM" id="Coils"/>
    </source>
</evidence>
<comment type="caution">
    <text evidence="3">The sequence shown here is derived from an EMBL/GenBank/DDBJ whole genome shotgun (WGS) entry which is preliminary data.</text>
</comment>